<proteinExistence type="predicted"/>
<accession>A0ABW2C5A0</accession>
<keyword evidence="2" id="KW-1185">Reference proteome</keyword>
<sequence length="214" mass="22525">MTESPNLELNKATAAAALTEAARHLHLTVLTTFAETGRAPTRANLIRAADDNGIVADDALNELAARDVVVFNDEGEIRAAYPFSPIPTAIRVSWDGGPTVYSMCAVDALGISAMLDRPVTIMATEPDTEATVTVRVDGDKAHWIPESAVVFAGATDDECCLSVDSTCGHINFFTTAEAAHTWAADHPEVSGVVLNQTNALACGVAEFASLMHTA</sequence>
<dbReference type="RefSeq" id="WP_345389537.1">
    <property type="nucleotide sequence ID" value="NZ_BAABLA010000002.1"/>
</dbReference>
<evidence type="ECO:0000313" key="1">
    <source>
        <dbReference type="EMBL" id="MFC6870233.1"/>
    </source>
</evidence>
<protein>
    <submittedName>
        <fullName evidence="1">Alkylmercury lyase family protein</fullName>
    </submittedName>
</protein>
<dbReference type="Pfam" id="PF03243">
    <property type="entry name" value="MerB"/>
    <property type="match status" value="1"/>
</dbReference>
<dbReference type="Proteomes" id="UP001596337">
    <property type="component" value="Unassembled WGS sequence"/>
</dbReference>
<organism evidence="1 2">
    <name type="scientific">Haloechinothrix salitolerans</name>
    <dbReference type="NCBI Taxonomy" id="926830"/>
    <lineage>
        <taxon>Bacteria</taxon>
        <taxon>Bacillati</taxon>
        <taxon>Actinomycetota</taxon>
        <taxon>Actinomycetes</taxon>
        <taxon>Pseudonocardiales</taxon>
        <taxon>Pseudonocardiaceae</taxon>
        <taxon>Haloechinothrix</taxon>
    </lineage>
</organism>
<gene>
    <name evidence="1" type="ORF">ACFQGD_24145</name>
</gene>
<dbReference type="InterPro" id="IPR004927">
    <property type="entry name" value="MerB"/>
</dbReference>
<dbReference type="InterPro" id="IPR053717">
    <property type="entry name" value="MerB_lyase_sf"/>
</dbReference>
<reference evidence="2" key="1">
    <citation type="journal article" date="2019" name="Int. J. Syst. Evol. Microbiol.">
        <title>The Global Catalogue of Microorganisms (GCM) 10K type strain sequencing project: providing services to taxonomists for standard genome sequencing and annotation.</title>
        <authorList>
            <consortium name="The Broad Institute Genomics Platform"/>
            <consortium name="The Broad Institute Genome Sequencing Center for Infectious Disease"/>
            <person name="Wu L."/>
            <person name="Ma J."/>
        </authorList>
    </citation>
    <scope>NUCLEOTIDE SEQUENCE [LARGE SCALE GENOMIC DNA]</scope>
    <source>
        <strain evidence="2">KCTC 32255</strain>
    </source>
</reference>
<evidence type="ECO:0000313" key="2">
    <source>
        <dbReference type="Proteomes" id="UP001596337"/>
    </source>
</evidence>
<comment type="caution">
    <text evidence="1">The sequence shown here is derived from an EMBL/GenBank/DDBJ whole genome shotgun (WGS) entry which is preliminary data.</text>
</comment>
<dbReference type="SUPFAM" id="SSF160387">
    <property type="entry name" value="NosL/MerB-like"/>
    <property type="match status" value="1"/>
</dbReference>
<keyword evidence="1" id="KW-0456">Lyase</keyword>
<name>A0ABW2C5A0_9PSEU</name>
<dbReference type="GO" id="GO:0016829">
    <property type="term" value="F:lyase activity"/>
    <property type="evidence" value="ECO:0007669"/>
    <property type="project" value="UniProtKB-KW"/>
</dbReference>
<dbReference type="Gene3D" id="3.30.450.410">
    <property type="match status" value="1"/>
</dbReference>
<dbReference type="EMBL" id="JBHSXX010000001">
    <property type="protein sequence ID" value="MFC6870233.1"/>
    <property type="molecule type" value="Genomic_DNA"/>
</dbReference>